<dbReference type="PANTHER" id="PTHR42718:SF24">
    <property type="entry name" value="MAJOR FACILITATOR SUPERFAMILY (MFS) PROFILE DOMAIN-CONTAINING PROTEIN"/>
    <property type="match status" value="1"/>
</dbReference>
<dbReference type="STRING" id="745820.SAMN04488053_103149"/>
<comment type="subcellular location">
    <subcellularLocation>
        <location evidence="1">Cell membrane</location>
        <topology evidence="1">Multi-pass membrane protein</topology>
    </subcellularLocation>
</comment>
<feature type="transmembrane region" description="Helical" evidence="7">
    <location>
        <begin position="263"/>
        <end position="288"/>
    </location>
</feature>
<feature type="transmembrane region" description="Helical" evidence="7">
    <location>
        <begin position="432"/>
        <end position="455"/>
    </location>
</feature>
<dbReference type="PROSITE" id="PS50850">
    <property type="entry name" value="MFS"/>
    <property type="match status" value="1"/>
</dbReference>
<feature type="transmembrane region" description="Helical" evidence="7">
    <location>
        <begin position="221"/>
        <end position="242"/>
    </location>
</feature>
<sequence length="485" mass="53324">MKKPSKNILIAAILLIGSFVTILNQTLMITAIPPIMQEFNITANTAQWLTTVFMLVNGIMIPITAFLIEKFTTRQLFMAAMTAFAAGTIIGGFATNYEFLILGRVVQSMGAGIMLPLMQTVFLLIFPVEKRGTVMGFVGLTISFAPAIGPALSGWITETFTWRFLFWFVLPLILIITIIAYKVLENVTELKDPKVDPLSIILSSVGFGGLLYGFTSAGNHGWASAVTLLTLLISAIALFTFIMRQLKMHHPMLEFRVFKLRTFTIATIIGMIGFLGLIGLETLIPLYMQEMRDFTALDSGLVLLPGALVSGLMSPISGYIFDKVGARALAFTGLSIMTIATLGFVFIDMYASMMLLALLFTMRMFGFAMVLMPVTTSGLNELPRKLIPHGAAMNNTMRQLAASIGTALLVTVMTTTAMQVETTSPARTPDIIGLNAAMAVITILTFAGLILVFFLKNTSPMTDEEWDEREELTRLRKIERKKKKQ</sequence>
<dbReference type="Proteomes" id="UP000198778">
    <property type="component" value="Unassembled WGS sequence"/>
</dbReference>
<protein>
    <submittedName>
        <fullName evidence="9">Drug resistance transporter, EmrB/QacA subfamily</fullName>
    </submittedName>
</protein>
<evidence type="ECO:0000256" key="6">
    <source>
        <dbReference type="ARBA" id="ARBA00023136"/>
    </source>
</evidence>
<keyword evidence="5 7" id="KW-1133">Transmembrane helix</keyword>
<reference evidence="10" key="1">
    <citation type="submission" date="2016-10" db="EMBL/GenBank/DDBJ databases">
        <authorList>
            <person name="Varghese N."/>
            <person name="Submissions S."/>
        </authorList>
    </citation>
    <scope>NUCLEOTIDE SEQUENCE [LARGE SCALE GENOMIC DNA]</scope>
    <source>
        <strain evidence="10">CGMCC 1.10369</strain>
    </source>
</reference>
<feature type="transmembrane region" description="Helical" evidence="7">
    <location>
        <begin position="353"/>
        <end position="379"/>
    </location>
</feature>
<keyword evidence="10" id="KW-1185">Reference proteome</keyword>
<dbReference type="InterPro" id="IPR004638">
    <property type="entry name" value="EmrB-like"/>
</dbReference>
<dbReference type="Gene3D" id="1.20.1250.20">
    <property type="entry name" value="MFS general substrate transporter like domains"/>
    <property type="match status" value="1"/>
</dbReference>
<accession>A0A1H0DZW3</accession>
<keyword evidence="6 7" id="KW-0472">Membrane</keyword>
<evidence type="ECO:0000313" key="10">
    <source>
        <dbReference type="Proteomes" id="UP000198778"/>
    </source>
</evidence>
<evidence type="ECO:0000313" key="9">
    <source>
        <dbReference type="EMBL" id="SDN75563.1"/>
    </source>
</evidence>
<dbReference type="Gene3D" id="1.20.1720.10">
    <property type="entry name" value="Multidrug resistance protein D"/>
    <property type="match status" value="1"/>
</dbReference>
<dbReference type="CDD" id="cd17503">
    <property type="entry name" value="MFS_LmrB_MDR_like"/>
    <property type="match status" value="1"/>
</dbReference>
<dbReference type="Pfam" id="PF07690">
    <property type="entry name" value="MFS_1"/>
    <property type="match status" value="1"/>
</dbReference>
<dbReference type="GO" id="GO:0005886">
    <property type="term" value="C:plasma membrane"/>
    <property type="evidence" value="ECO:0007669"/>
    <property type="project" value="UniProtKB-SubCell"/>
</dbReference>
<gene>
    <name evidence="9" type="ORF">SAMN04488053_103149</name>
</gene>
<feature type="transmembrane region" description="Helical" evidence="7">
    <location>
        <begin position="133"/>
        <end position="152"/>
    </location>
</feature>
<feature type="transmembrane region" description="Helical" evidence="7">
    <location>
        <begin position="400"/>
        <end position="420"/>
    </location>
</feature>
<evidence type="ECO:0000256" key="3">
    <source>
        <dbReference type="ARBA" id="ARBA00022475"/>
    </source>
</evidence>
<feature type="transmembrane region" description="Helical" evidence="7">
    <location>
        <begin position="106"/>
        <end position="126"/>
    </location>
</feature>
<feature type="transmembrane region" description="Helical" evidence="7">
    <location>
        <begin position="164"/>
        <end position="184"/>
    </location>
</feature>
<dbReference type="PRINTS" id="PR01036">
    <property type="entry name" value="TCRTETB"/>
</dbReference>
<name>A0A1H0DZW3_9BACI</name>
<evidence type="ECO:0000256" key="4">
    <source>
        <dbReference type="ARBA" id="ARBA00022692"/>
    </source>
</evidence>
<dbReference type="InterPro" id="IPR020846">
    <property type="entry name" value="MFS_dom"/>
</dbReference>
<dbReference type="GO" id="GO:0022857">
    <property type="term" value="F:transmembrane transporter activity"/>
    <property type="evidence" value="ECO:0007669"/>
    <property type="project" value="InterPro"/>
</dbReference>
<keyword evidence="3" id="KW-1003">Cell membrane</keyword>
<dbReference type="InterPro" id="IPR011701">
    <property type="entry name" value="MFS"/>
</dbReference>
<dbReference type="InterPro" id="IPR036259">
    <property type="entry name" value="MFS_trans_sf"/>
</dbReference>
<feature type="transmembrane region" description="Helical" evidence="7">
    <location>
        <begin position="328"/>
        <end position="347"/>
    </location>
</feature>
<dbReference type="NCBIfam" id="TIGR00711">
    <property type="entry name" value="efflux_EmrB"/>
    <property type="match status" value="1"/>
</dbReference>
<keyword evidence="2" id="KW-0813">Transport</keyword>
<proteinExistence type="predicted"/>
<dbReference type="PANTHER" id="PTHR42718">
    <property type="entry name" value="MAJOR FACILITATOR SUPERFAMILY MULTIDRUG TRANSPORTER MFSC"/>
    <property type="match status" value="1"/>
</dbReference>
<feature type="transmembrane region" description="Helical" evidence="7">
    <location>
        <begin position="196"/>
        <end position="215"/>
    </location>
</feature>
<dbReference type="EMBL" id="FNIL01000003">
    <property type="protein sequence ID" value="SDN75563.1"/>
    <property type="molecule type" value="Genomic_DNA"/>
</dbReference>
<evidence type="ECO:0000256" key="5">
    <source>
        <dbReference type="ARBA" id="ARBA00022989"/>
    </source>
</evidence>
<dbReference type="AlphaFoldDB" id="A0A1H0DZW3"/>
<feature type="domain" description="Major facilitator superfamily (MFS) profile" evidence="8">
    <location>
        <begin position="10"/>
        <end position="460"/>
    </location>
</feature>
<evidence type="ECO:0000256" key="7">
    <source>
        <dbReference type="SAM" id="Phobius"/>
    </source>
</evidence>
<dbReference type="OrthoDB" id="9816041at2"/>
<keyword evidence="4 7" id="KW-0812">Transmembrane</keyword>
<feature type="transmembrane region" description="Helical" evidence="7">
    <location>
        <begin position="75"/>
        <end position="94"/>
    </location>
</feature>
<feature type="transmembrane region" description="Helical" evidence="7">
    <location>
        <begin position="47"/>
        <end position="68"/>
    </location>
</feature>
<dbReference type="SUPFAM" id="SSF103473">
    <property type="entry name" value="MFS general substrate transporter"/>
    <property type="match status" value="1"/>
</dbReference>
<evidence type="ECO:0000256" key="1">
    <source>
        <dbReference type="ARBA" id="ARBA00004651"/>
    </source>
</evidence>
<evidence type="ECO:0000259" key="8">
    <source>
        <dbReference type="PROSITE" id="PS50850"/>
    </source>
</evidence>
<evidence type="ECO:0000256" key="2">
    <source>
        <dbReference type="ARBA" id="ARBA00022448"/>
    </source>
</evidence>
<dbReference type="RefSeq" id="WP_090842094.1">
    <property type="nucleotide sequence ID" value="NZ_FNIL01000003.1"/>
</dbReference>
<feature type="transmembrane region" description="Helical" evidence="7">
    <location>
        <begin position="300"/>
        <end position="321"/>
    </location>
</feature>
<organism evidence="9 10">
    <name type="scientific">Alkalicoccus daliensis</name>
    <dbReference type="NCBI Taxonomy" id="745820"/>
    <lineage>
        <taxon>Bacteria</taxon>
        <taxon>Bacillati</taxon>
        <taxon>Bacillota</taxon>
        <taxon>Bacilli</taxon>
        <taxon>Bacillales</taxon>
        <taxon>Bacillaceae</taxon>
        <taxon>Alkalicoccus</taxon>
    </lineage>
</organism>